<keyword evidence="4" id="KW-0805">Transcription regulation</keyword>
<evidence type="ECO:0000256" key="4">
    <source>
        <dbReference type="ARBA" id="ARBA00023015"/>
    </source>
</evidence>
<dbReference type="GO" id="GO:0003700">
    <property type="term" value="F:DNA-binding transcription factor activity"/>
    <property type="evidence" value="ECO:0007669"/>
    <property type="project" value="InterPro"/>
</dbReference>
<protein>
    <submittedName>
        <fullName evidence="9">Fe2+/Zn2+ uptake regulation protein</fullName>
    </submittedName>
</protein>
<dbReference type="PANTHER" id="PTHR33202">
    <property type="entry name" value="ZINC UPTAKE REGULATION PROTEIN"/>
    <property type="match status" value="1"/>
</dbReference>
<dbReference type="STRING" id="443254.Marpi_0968"/>
<feature type="binding site" evidence="7">
    <location>
        <position position="140"/>
    </location>
    <ligand>
        <name>Zn(2+)</name>
        <dbReference type="ChEBI" id="CHEBI:29105"/>
    </ligand>
</feature>
<dbReference type="OrthoDB" id="8659436at2"/>
<reference evidence="9 10" key="1">
    <citation type="journal article" date="2012" name="J. Bacteriol.">
        <title>Complete Genome Sequence of the Thermophilic, Piezophilic, Heterotrophic Bacterium Marinitoga piezophila KA3.</title>
        <authorList>
            <person name="Lucas S."/>
            <person name="Han J."/>
            <person name="Lapidus A."/>
            <person name="Cheng J.F."/>
            <person name="Goodwin L.A."/>
            <person name="Pitluck S."/>
            <person name="Peters L."/>
            <person name="Mikhailova N."/>
            <person name="Teshima H."/>
            <person name="Detter J.C."/>
            <person name="Han C."/>
            <person name="Tapia R."/>
            <person name="Land M."/>
            <person name="Hauser L."/>
            <person name="Kyrpides N.C."/>
            <person name="Ivanova N."/>
            <person name="Pagani I."/>
            <person name="Vannier P."/>
            <person name="Oger P."/>
            <person name="Bartlett D.H."/>
            <person name="Noll K.M."/>
            <person name="Woyke T."/>
            <person name="Jebbar M."/>
        </authorList>
    </citation>
    <scope>NUCLEOTIDE SEQUENCE [LARGE SCALE GENOMIC DNA]</scope>
    <source>
        <strain evidence="10">DSM 14283 / JCM 11233 / KA3</strain>
    </source>
</reference>
<evidence type="ECO:0000256" key="3">
    <source>
        <dbReference type="ARBA" id="ARBA00022833"/>
    </source>
</evidence>
<dbReference type="EMBL" id="CP003257">
    <property type="protein sequence ID" value="AEX85380.1"/>
    <property type="molecule type" value="Genomic_DNA"/>
</dbReference>
<dbReference type="eggNOG" id="COG0735">
    <property type="taxonomic scope" value="Bacteria"/>
</dbReference>
<evidence type="ECO:0000256" key="7">
    <source>
        <dbReference type="PIRSR" id="PIRSR602481-1"/>
    </source>
</evidence>
<evidence type="ECO:0000256" key="5">
    <source>
        <dbReference type="ARBA" id="ARBA00023125"/>
    </source>
</evidence>
<keyword evidence="7" id="KW-0479">Metal-binding</keyword>
<comment type="cofactor">
    <cofactor evidence="8">
        <name>Mn(2+)</name>
        <dbReference type="ChEBI" id="CHEBI:29035"/>
    </cofactor>
    <cofactor evidence="8">
        <name>Fe(2+)</name>
        <dbReference type="ChEBI" id="CHEBI:29033"/>
    </cofactor>
    <text evidence="8">Binds 1 Mn(2+) or Fe(2+) ion per subunit.</text>
</comment>
<feature type="binding site" evidence="8">
    <location>
        <position position="113"/>
    </location>
    <ligand>
        <name>Fe cation</name>
        <dbReference type="ChEBI" id="CHEBI:24875"/>
    </ligand>
</feature>
<feature type="binding site" evidence="7">
    <location>
        <position position="137"/>
    </location>
    <ligand>
        <name>Zn(2+)</name>
        <dbReference type="ChEBI" id="CHEBI:29105"/>
    </ligand>
</feature>
<keyword evidence="8" id="KW-0408">Iron</keyword>
<comment type="similarity">
    <text evidence="1">Belongs to the Fur family.</text>
</comment>
<evidence type="ECO:0000313" key="9">
    <source>
        <dbReference type="EMBL" id="AEX85380.1"/>
    </source>
</evidence>
<evidence type="ECO:0000313" key="10">
    <source>
        <dbReference type="Proteomes" id="UP000007161"/>
    </source>
</evidence>
<evidence type="ECO:0000256" key="8">
    <source>
        <dbReference type="PIRSR" id="PIRSR602481-2"/>
    </source>
</evidence>
<dbReference type="AlphaFoldDB" id="H2J7N9"/>
<accession>H2J7N9</accession>
<evidence type="ECO:0000256" key="2">
    <source>
        <dbReference type="ARBA" id="ARBA00022491"/>
    </source>
</evidence>
<dbReference type="GO" id="GO:0008270">
    <property type="term" value="F:zinc ion binding"/>
    <property type="evidence" value="ECO:0007669"/>
    <property type="project" value="TreeGrafter"/>
</dbReference>
<dbReference type="Proteomes" id="UP000007161">
    <property type="component" value="Chromosome"/>
</dbReference>
<dbReference type="InterPro" id="IPR002481">
    <property type="entry name" value="FUR"/>
</dbReference>
<name>H2J7N9_MARPK</name>
<dbReference type="PANTHER" id="PTHR33202:SF7">
    <property type="entry name" value="FERRIC UPTAKE REGULATION PROTEIN"/>
    <property type="match status" value="1"/>
</dbReference>
<feature type="binding site" evidence="7">
    <location>
        <position position="99"/>
    </location>
    <ligand>
        <name>Zn(2+)</name>
        <dbReference type="ChEBI" id="CHEBI:29105"/>
    </ligand>
</feature>
<dbReference type="InterPro" id="IPR036388">
    <property type="entry name" value="WH-like_DNA-bd_sf"/>
</dbReference>
<organism evidence="9 10">
    <name type="scientific">Marinitoga piezophila (strain DSM 14283 / JCM 11233 / KA3)</name>
    <dbReference type="NCBI Taxonomy" id="443254"/>
    <lineage>
        <taxon>Bacteria</taxon>
        <taxon>Thermotogati</taxon>
        <taxon>Thermotogota</taxon>
        <taxon>Thermotogae</taxon>
        <taxon>Petrotogales</taxon>
        <taxon>Petrotogaceae</taxon>
        <taxon>Marinitoga</taxon>
    </lineage>
</organism>
<comment type="cofactor">
    <cofactor evidence="7">
        <name>Zn(2+)</name>
        <dbReference type="ChEBI" id="CHEBI:29105"/>
    </cofactor>
    <text evidence="7">Binds 1 zinc ion per subunit.</text>
</comment>
<dbReference type="SUPFAM" id="SSF46785">
    <property type="entry name" value="Winged helix' DNA-binding domain"/>
    <property type="match status" value="1"/>
</dbReference>
<keyword evidence="5" id="KW-0238">DNA-binding</keyword>
<dbReference type="CDD" id="cd07153">
    <property type="entry name" value="Fur_like"/>
    <property type="match status" value="1"/>
</dbReference>
<dbReference type="RefSeq" id="WP_014296452.1">
    <property type="nucleotide sequence ID" value="NC_016751.1"/>
</dbReference>
<evidence type="ECO:0000256" key="6">
    <source>
        <dbReference type="ARBA" id="ARBA00023163"/>
    </source>
</evidence>
<sequence>MSQQMLKKVLREKKQRMTAQRELILKVFLESNGKLMSLDDVYMQIRRRKNHKTSKMTIKRGIELLEELGIIRKIDFDDGVVRYELIDDVTDEVNAIFICENCGKAVKMEVSKEAIKNLLPKKDIEIKDFELKIYGICTECQV</sequence>
<keyword evidence="2" id="KW-0678">Repressor</keyword>
<dbReference type="Gene3D" id="3.30.1490.190">
    <property type="match status" value="1"/>
</dbReference>
<dbReference type="GO" id="GO:0045892">
    <property type="term" value="P:negative regulation of DNA-templated transcription"/>
    <property type="evidence" value="ECO:0007669"/>
    <property type="project" value="TreeGrafter"/>
</dbReference>
<keyword evidence="6" id="KW-0804">Transcription</keyword>
<dbReference type="HOGENOM" id="CLU_096072_3_1_0"/>
<dbReference type="Pfam" id="PF01475">
    <property type="entry name" value="FUR"/>
    <property type="match status" value="1"/>
</dbReference>
<keyword evidence="10" id="KW-1185">Reference proteome</keyword>
<gene>
    <name evidence="9" type="ordered locus">Marpi_0968</name>
</gene>
<reference evidence="10" key="2">
    <citation type="submission" date="2012-01" db="EMBL/GenBank/DDBJ databases">
        <title>Complete sequence of chromosome of Marinitoga piezophila KA3.</title>
        <authorList>
            <person name="Lucas S."/>
            <person name="Han J."/>
            <person name="Lapidus A."/>
            <person name="Cheng J.-F."/>
            <person name="Goodwin L."/>
            <person name="Pitluck S."/>
            <person name="Peters L."/>
            <person name="Mikhailova N."/>
            <person name="Teshima H."/>
            <person name="Detter J.C."/>
            <person name="Han C."/>
            <person name="Tapia R."/>
            <person name="Land M."/>
            <person name="Hauser L."/>
            <person name="Kyrpides N."/>
            <person name="Ivanova N."/>
            <person name="Pagani I."/>
            <person name="Jebbar M."/>
            <person name="Vannier P."/>
            <person name="Oger P."/>
            <person name="Cario A."/>
            <person name="Bartlett D."/>
            <person name="Noll K.M."/>
            <person name="Woyke T."/>
        </authorList>
    </citation>
    <scope>NUCLEOTIDE SEQUENCE [LARGE SCALE GENOMIC DNA]</scope>
    <source>
        <strain evidence="10">DSM 14283 / JCM 11233 / KA3</strain>
    </source>
</reference>
<dbReference type="GO" id="GO:0000976">
    <property type="term" value="F:transcription cis-regulatory region binding"/>
    <property type="evidence" value="ECO:0007669"/>
    <property type="project" value="TreeGrafter"/>
</dbReference>
<feature type="binding site" evidence="7">
    <location>
        <position position="102"/>
    </location>
    <ligand>
        <name>Zn(2+)</name>
        <dbReference type="ChEBI" id="CHEBI:29105"/>
    </ligand>
</feature>
<dbReference type="KEGG" id="mpz:Marpi_0968"/>
<keyword evidence="3 7" id="KW-0862">Zinc</keyword>
<dbReference type="GO" id="GO:1900376">
    <property type="term" value="P:regulation of secondary metabolite biosynthetic process"/>
    <property type="evidence" value="ECO:0007669"/>
    <property type="project" value="TreeGrafter"/>
</dbReference>
<dbReference type="InterPro" id="IPR043135">
    <property type="entry name" value="Fur_C"/>
</dbReference>
<dbReference type="InterPro" id="IPR036390">
    <property type="entry name" value="WH_DNA-bd_sf"/>
</dbReference>
<dbReference type="Gene3D" id="1.10.10.10">
    <property type="entry name" value="Winged helix-like DNA-binding domain superfamily/Winged helix DNA-binding domain"/>
    <property type="match status" value="1"/>
</dbReference>
<evidence type="ECO:0000256" key="1">
    <source>
        <dbReference type="ARBA" id="ARBA00007957"/>
    </source>
</evidence>
<proteinExistence type="inferred from homology"/>